<dbReference type="Pfam" id="PF00248">
    <property type="entry name" value="Aldo_ket_red"/>
    <property type="match status" value="1"/>
</dbReference>
<accession>A0A1I5BG38</accession>
<dbReference type="InterPro" id="IPR053135">
    <property type="entry name" value="AKR2_Oxidoreductase"/>
</dbReference>
<dbReference type="Proteomes" id="UP000199153">
    <property type="component" value="Unassembled WGS sequence"/>
</dbReference>
<dbReference type="Gene3D" id="3.20.20.100">
    <property type="entry name" value="NADP-dependent oxidoreductase domain"/>
    <property type="match status" value="1"/>
</dbReference>
<feature type="domain" description="NADP-dependent oxidoreductase" evidence="1">
    <location>
        <begin position="6"/>
        <end position="268"/>
    </location>
</feature>
<dbReference type="RefSeq" id="WP_093409900.1">
    <property type="nucleotide sequence ID" value="NZ_FOVL01000015.1"/>
</dbReference>
<dbReference type="OrthoDB" id="9773828at2"/>
<dbReference type="SUPFAM" id="SSF51430">
    <property type="entry name" value="NAD(P)-linked oxidoreductase"/>
    <property type="match status" value="1"/>
</dbReference>
<evidence type="ECO:0000259" key="1">
    <source>
        <dbReference type="Pfam" id="PF00248"/>
    </source>
</evidence>
<protein>
    <submittedName>
        <fullName evidence="2">Predicted oxidoreductase</fullName>
    </submittedName>
</protein>
<keyword evidence="3" id="KW-1185">Reference proteome</keyword>
<name>A0A1I5BG38_9FLAO</name>
<dbReference type="CDD" id="cd19097">
    <property type="entry name" value="AKR_unchar"/>
    <property type="match status" value="1"/>
</dbReference>
<dbReference type="InterPro" id="IPR023210">
    <property type="entry name" value="NADP_OxRdtase_dom"/>
</dbReference>
<dbReference type="AlphaFoldDB" id="A0A1I5BG38"/>
<dbReference type="InterPro" id="IPR036812">
    <property type="entry name" value="NAD(P)_OxRdtase_dom_sf"/>
</dbReference>
<evidence type="ECO:0000313" key="2">
    <source>
        <dbReference type="EMBL" id="SFN73630.1"/>
    </source>
</evidence>
<sequence>MKIREKLGLGTVQFGLPYGISNKSGQTPTKEVVKILDTAKSYKIEILDSASAYGSSEDVLGLNDLSYFKMVSKFMPPSKEEGISVQLNQSLEKLGLKSFYGYLAHRPMDILDHPEQWEELQRFKFEAKVEKIGFSLNELLELEQLLEKGYYPDLVQVPYNYFDRRFETAIKELKSRGCEIHTRSAFLQGLFFMNPQELDNFFDEVKPLLIQLQEKSPLNGALLKFVLDKPFVERVIIGVENELQLLQNIENLENAPDLPELENKITDKILIPSKWPV</sequence>
<dbReference type="PANTHER" id="PTHR43312:SF1">
    <property type="entry name" value="NADP-DEPENDENT OXIDOREDUCTASE DOMAIN-CONTAINING PROTEIN"/>
    <property type="match status" value="1"/>
</dbReference>
<gene>
    <name evidence="2" type="ORF">SAMN05660413_02358</name>
</gene>
<dbReference type="STRING" id="287099.SAMN05660413_02358"/>
<organism evidence="2 3">
    <name type="scientific">Salegentibacter flavus</name>
    <dbReference type="NCBI Taxonomy" id="287099"/>
    <lineage>
        <taxon>Bacteria</taxon>
        <taxon>Pseudomonadati</taxon>
        <taxon>Bacteroidota</taxon>
        <taxon>Flavobacteriia</taxon>
        <taxon>Flavobacteriales</taxon>
        <taxon>Flavobacteriaceae</taxon>
        <taxon>Salegentibacter</taxon>
    </lineage>
</organism>
<reference evidence="2 3" key="1">
    <citation type="submission" date="2016-10" db="EMBL/GenBank/DDBJ databases">
        <authorList>
            <person name="de Groot N.N."/>
        </authorList>
    </citation>
    <scope>NUCLEOTIDE SEQUENCE [LARGE SCALE GENOMIC DNA]</scope>
    <source>
        <strain evidence="2 3">DSM 17794</strain>
    </source>
</reference>
<proteinExistence type="predicted"/>
<dbReference type="EMBL" id="FOVL01000015">
    <property type="protein sequence ID" value="SFN73630.1"/>
    <property type="molecule type" value="Genomic_DNA"/>
</dbReference>
<dbReference type="PANTHER" id="PTHR43312">
    <property type="entry name" value="D-THREO-ALDOSE 1-DEHYDROGENASE"/>
    <property type="match status" value="1"/>
</dbReference>
<evidence type="ECO:0000313" key="3">
    <source>
        <dbReference type="Proteomes" id="UP000199153"/>
    </source>
</evidence>